<dbReference type="Pfam" id="PF00385">
    <property type="entry name" value="Chromo"/>
    <property type="match status" value="1"/>
</dbReference>
<dbReference type="EMBL" id="WJBH02000001">
    <property type="protein sequence ID" value="KAI9564957.1"/>
    <property type="molecule type" value="Genomic_DNA"/>
</dbReference>
<name>A0AAD5L2Q5_9CRUS</name>
<dbReference type="InterPro" id="IPR023780">
    <property type="entry name" value="Chromo_domain"/>
</dbReference>
<dbReference type="AlphaFoldDB" id="A0AAD5L2Q5"/>
<proteinExistence type="predicted"/>
<dbReference type="SUPFAM" id="SSF54160">
    <property type="entry name" value="Chromo domain-like"/>
    <property type="match status" value="1"/>
</dbReference>
<evidence type="ECO:0000313" key="2">
    <source>
        <dbReference type="EMBL" id="KAI9564957.1"/>
    </source>
</evidence>
<accession>A0AAD5L2Q5</accession>
<sequence>MAQEDPEYEVEEVLDRDELPNEQGLLRVWYLITFKGYPHTENRWLPATMTKCKALEERQKYYNNE</sequence>
<feature type="domain" description="Chromo" evidence="1">
    <location>
        <begin position="8"/>
        <end position="65"/>
    </location>
</feature>
<dbReference type="Gene3D" id="2.40.50.40">
    <property type="match status" value="1"/>
</dbReference>
<dbReference type="InterPro" id="IPR000953">
    <property type="entry name" value="Chromo/chromo_shadow_dom"/>
</dbReference>
<comment type="caution">
    <text evidence="2">The sequence shown here is derived from an EMBL/GenBank/DDBJ whole genome shotgun (WGS) entry which is preliminary data.</text>
</comment>
<evidence type="ECO:0000313" key="3">
    <source>
        <dbReference type="Proteomes" id="UP000820818"/>
    </source>
</evidence>
<dbReference type="Proteomes" id="UP000820818">
    <property type="component" value="Linkage Group LG1"/>
</dbReference>
<gene>
    <name evidence="2" type="ORF">GHT06_008698</name>
</gene>
<dbReference type="GO" id="GO:0005694">
    <property type="term" value="C:chromosome"/>
    <property type="evidence" value="ECO:0007669"/>
    <property type="project" value="UniProtKB-ARBA"/>
</dbReference>
<keyword evidence="3" id="KW-1185">Reference proteome</keyword>
<organism evidence="2 3">
    <name type="scientific">Daphnia sinensis</name>
    <dbReference type="NCBI Taxonomy" id="1820382"/>
    <lineage>
        <taxon>Eukaryota</taxon>
        <taxon>Metazoa</taxon>
        <taxon>Ecdysozoa</taxon>
        <taxon>Arthropoda</taxon>
        <taxon>Crustacea</taxon>
        <taxon>Branchiopoda</taxon>
        <taxon>Diplostraca</taxon>
        <taxon>Cladocera</taxon>
        <taxon>Anomopoda</taxon>
        <taxon>Daphniidae</taxon>
        <taxon>Daphnia</taxon>
        <taxon>Daphnia similis group</taxon>
    </lineage>
</organism>
<dbReference type="CDD" id="cd00024">
    <property type="entry name" value="CD_CSD"/>
    <property type="match status" value="1"/>
</dbReference>
<dbReference type="PROSITE" id="PS50013">
    <property type="entry name" value="CHROMO_2"/>
    <property type="match status" value="1"/>
</dbReference>
<reference evidence="2 3" key="1">
    <citation type="submission" date="2022-05" db="EMBL/GenBank/DDBJ databases">
        <title>A multi-omics perspective on studying reproductive biology in Daphnia sinensis.</title>
        <authorList>
            <person name="Jia J."/>
        </authorList>
    </citation>
    <scope>NUCLEOTIDE SEQUENCE [LARGE SCALE GENOMIC DNA]</scope>
    <source>
        <strain evidence="2 3">WSL</strain>
    </source>
</reference>
<dbReference type="InterPro" id="IPR016197">
    <property type="entry name" value="Chromo-like_dom_sf"/>
</dbReference>
<evidence type="ECO:0000259" key="1">
    <source>
        <dbReference type="PROSITE" id="PS50013"/>
    </source>
</evidence>
<protein>
    <recommendedName>
        <fullName evidence="1">Chromo domain-containing protein</fullName>
    </recommendedName>
</protein>